<accession>A0A9D9DUU4</accession>
<dbReference type="AlphaFoldDB" id="A0A9D9DUU4"/>
<sequence length="512" mass="57960">MHILKTAALAGIFAGLAIGLVSCDSSNPNRFRKYQSPSTGWMVNDPDWGGFQSNDAYQQPVPRRFQYVQGGFFTMGMNQEDLKFEHNNPPRPMTVSSFYMDEVETSNADYAEYIYWLNRVYGTDHPEVVEKAMPDPLVWNSIGGFRDPITDNYFTNPGYNNYPVVGVTWEQARDYCSWRTDRYNEYILLSAKILTPDMGQTTMLHFNTDAYLSGYYTGNAHKGLQDMSAESANETRPVRREDGILIEKLRLPTEAEWEYAALALVGNSDHERLSERRVYPWNGKPLQVRASDKKDRGRMLGNFTRGQGDYMGSAGALNDGAEYTAQVYSYLPNDFGLYNMAGNVAEWCLDVYRPMTFDDADALNAFRGNVYTTVVRDEDGQIAEADTLGRIPYRAYTDEELAGRDNFTTSDNRNYADGEAISSLENWQGTGEMGDPLSNPTSLLYEYGESSLISDKARVVKGGSWKDRAYYMSPATRRYWDQDKSAAWIGFRCVMSRVGSSEDGATNIRRID</sequence>
<evidence type="ECO:0000313" key="3">
    <source>
        <dbReference type="Proteomes" id="UP000823612"/>
    </source>
</evidence>
<feature type="domain" description="Sulfatase-modifying factor enzyme-like" evidence="1">
    <location>
        <begin position="68"/>
        <end position="375"/>
    </location>
</feature>
<evidence type="ECO:0000313" key="2">
    <source>
        <dbReference type="EMBL" id="MBO8433108.1"/>
    </source>
</evidence>
<dbReference type="InterPro" id="IPR016187">
    <property type="entry name" value="CTDL_fold"/>
</dbReference>
<comment type="caution">
    <text evidence="2">The sequence shown here is derived from an EMBL/GenBank/DDBJ whole genome shotgun (WGS) entry which is preliminary data.</text>
</comment>
<name>A0A9D9DUU4_9BACT</name>
<organism evidence="2 3">
    <name type="scientific">Candidatus Pullibacteroides excrementavium</name>
    <dbReference type="NCBI Taxonomy" id="2840905"/>
    <lineage>
        <taxon>Bacteria</taxon>
        <taxon>Pseudomonadati</taxon>
        <taxon>Bacteroidota</taxon>
        <taxon>Bacteroidia</taxon>
        <taxon>Bacteroidales</taxon>
        <taxon>Candidatus Pullibacteroides</taxon>
    </lineage>
</organism>
<gene>
    <name evidence="2" type="ORF">IAB08_07435</name>
</gene>
<reference evidence="2" key="2">
    <citation type="journal article" date="2021" name="PeerJ">
        <title>Extensive microbial diversity within the chicken gut microbiome revealed by metagenomics and culture.</title>
        <authorList>
            <person name="Gilroy R."/>
            <person name="Ravi A."/>
            <person name="Getino M."/>
            <person name="Pursley I."/>
            <person name="Horton D.L."/>
            <person name="Alikhan N.F."/>
            <person name="Baker D."/>
            <person name="Gharbi K."/>
            <person name="Hall N."/>
            <person name="Watson M."/>
            <person name="Adriaenssens E.M."/>
            <person name="Foster-Nyarko E."/>
            <person name="Jarju S."/>
            <person name="Secka A."/>
            <person name="Antonio M."/>
            <person name="Oren A."/>
            <person name="Chaudhuri R.R."/>
            <person name="La Ragione R."/>
            <person name="Hildebrand F."/>
            <person name="Pallen M.J."/>
        </authorList>
    </citation>
    <scope>NUCLEOTIDE SEQUENCE</scope>
    <source>
        <strain evidence="2">2889</strain>
    </source>
</reference>
<dbReference type="InterPro" id="IPR042095">
    <property type="entry name" value="SUMF_sf"/>
</dbReference>
<reference evidence="2" key="1">
    <citation type="submission" date="2020-10" db="EMBL/GenBank/DDBJ databases">
        <authorList>
            <person name="Gilroy R."/>
        </authorList>
    </citation>
    <scope>NUCLEOTIDE SEQUENCE</scope>
    <source>
        <strain evidence="2">2889</strain>
    </source>
</reference>
<evidence type="ECO:0000259" key="1">
    <source>
        <dbReference type="Pfam" id="PF03781"/>
    </source>
</evidence>
<dbReference type="Gene3D" id="3.90.1580.10">
    <property type="entry name" value="paralog of FGE (formylglycine-generating enzyme)"/>
    <property type="match status" value="1"/>
</dbReference>
<dbReference type="EMBL" id="JADIMZ010000110">
    <property type="protein sequence ID" value="MBO8433108.1"/>
    <property type="molecule type" value="Genomic_DNA"/>
</dbReference>
<dbReference type="SUPFAM" id="SSF56436">
    <property type="entry name" value="C-type lectin-like"/>
    <property type="match status" value="1"/>
</dbReference>
<proteinExistence type="predicted"/>
<dbReference type="GO" id="GO:0120147">
    <property type="term" value="F:formylglycine-generating oxidase activity"/>
    <property type="evidence" value="ECO:0007669"/>
    <property type="project" value="TreeGrafter"/>
</dbReference>
<dbReference type="PANTHER" id="PTHR23150">
    <property type="entry name" value="SULFATASE MODIFYING FACTOR 1, 2"/>
    <property type="match status" value="1"/>
</dbReference>
<dbReference type="InterPro" id="IPR005532">
    <property type="entry name" value="SUMF_dom"/>
</dbReference>
<dbReference type="Pfam" id="PF03781">
    <property type="entry name" value="FGE-sulfatase"/>
    <property type="match status" value="2"/>
</dbReference>
<protein>
    <submittedName>
        <fullName evidence="2">SUMF1/EgtB/PvdO family nonheme iron enzyme</fullName>
    </submittedName>
</protein>
<dbReference type="PANTHER" id="PTHR23150:SF19">
    <property type="entry name" value="FORMYLGLYCINE-GENERATING ENZYME"/>
    <property type="match status" value="1"/>
</dbReference>
<dbReference type="PROSITE" id="PS51257">
    <property type="entry name" value="PROKAR_LIPOPROTEIN"/>
    <property type="match status" value="1"/>
</dbReference>
<dbReference type="InterPro" id="IPR051043">
    <property type="entry name" value="Sulfatase_Mod_Factor_Kinase"/>
</dbReference>
<dbReference type="Proteomes" id="UP000823612">
    <property type="component" value="Unassembled WGS sequence"/>
</dbReference>
<feature type="domain" description="Sulfatase-modifying factor enzyme-like" evidence="1">
    <location>
        <begin position="455"/>
        <end position="494"/>
    </location>
</feature>